<dbReference type="PANTHER" id="PTHR16461:SF5">
    <property type="entry name" value="TOLL-INTERACTING PROTEIN"/>
    <property type="match status" value="1"/>
</dbReference>
<dbReference type="HOGENOM" id="CLU_052404_0_0_1"/>
<feature type="region of interest" description="Disordered" evidence="1">
    <location>
        <begin position="178"/>
        <end position="199"/>
    </location>
</feature>
<feature type="compositionally biased region" description="Polar residues" evidence="1">
    <location>
        <begin position="318"/>
        <end position="327"/>
    </location>
</feature>
<dbReference type="PANTHER" id="PTHR16461">
    <property type="entry name" value="TOLL-INTERACTING PROTEIN"/>
    <property type="match status" value="1"/>
</dbReference>
<dbReference type="Proteomes" id="UP000054304">
    <property type="component" value="Unassembled WGS sequence"/>
</dbReference>
<dbReference type="FunFam" id="1.10.8.10:FF:000064">
    <property type="entry name" value="Similar to CUE domain-containing protein"/>
    <property type="match status" value="1"/>
</dbReference>
<feature type="compositionally biased region" description="Polar residues" evidence="1">
    <location>
        <begin position="455"/>
        <end position="464"/>
    </location>
</feature>
<dbReference type="SMART" id="SM00546">
    <property type="entry name" value="CUE"/>
    <property type="match status" value="1"/>
</dbReference>
<feature type="region of interest" description="Disordered" evidence="1">
    <location>
        <begin position="318"/>
        <end position="487"/>
    </location>
</feature>
<dbReference type="OrthoDB" id="9942608at2759"/>
<sequence length="487" mass="54821">MAETSGTKETVEDVPLVEEAASSGETKDVENSAKTEIQSKDEKKLAGIENSEGKTTERAAEKPAEKPIEEQAEPVSESKGKIDTTEPAVSTEKPKLSEATTKKENMDYADEELPPLPKRNSSNTQVVQNPILAELTEAFPNVEAKYVKAVLIASSGALDPAFSALLYLSDPTFEAEAAIPSAPPQTDREGPVRSSKGGRTQFEQDELLARQLDAQFNKSRSRHAARQEAEGGDERAARESRIRRRQREYERRTAQGQRPMNPEEQRYYDELGHEANDDDFLSQFVEKDLPEIRDRVGRQVQETGKKVNEWFTGIRKNWTQEQQPQESQYEDYPEFSQRNNAAQRSHRRNSSNRSSGSDNDKHVRPEQRNVRFNSFGAKEGDDSADTSQRLASHGISIFNKMDSDERYGDNDEDVAPQLPSRNKQPAVEAETTYIDTPETATRKKWQPLPPEPINLTPSKVNATASKDKKKAYKDEENDFLINSDDEL</sequence>
<evidence type="ECO:0000256" key="1">
    <source>
        <dbReference type="SAM" id="MobiDB-lite"/>
    </source>
</evidence>
<dbReference type="InterPro" id="IPR009060">
    <property type="entry name" value="UBA-like_sf"/>
</dbReference>
<reference evidence="3 4" key="1">
    <citation type="submission" date="2014-12" db="EMBL/GenBank/DDBJ databases">
        <authorList>
            <person name="Neuveglise Cecile"/>
        </authorList>
    </citation>
    <scope>NUCLEOTIDE SEQUENCE [LARGE SCALE GENOMIC DNA]</scope>
    <source>
        <strain evidence="3 4">CBS 12615</strain>
    </source>
</reference>
<dbReference type="GO" id="GO:0031624">
    <property type="term" value="F:ubiquitin conjugating enzyme binding"/>
    <property type="evidence" value="ECO:0007669"/>
    <property type="project" value="TreeGrafter"/>
</dbReference>
<feature type="compositionally biased region" description="Basic and acidic residues" evidence="1">
    <location>
        <begin position="25"/>
        <end position="69"/>
    </location>
</feature>
<dbReference type="EMBL" id="LN736360">
    <property type="protein sequence ID" value="CEP60697.1"/>
    <property type="molecule type" value="Genomic_DNA"/>
</dbReference>
<dbReference type="GO" id="GO:0006511">
    <property type="term" value="P:ubiquitin-dependent protein catabolic process"/>
    <property type="evidence" value="ECO:0007669"/>
    <property type="project" value="TreeGrafter"/>
</dbReference>
<evidence type="ECO:0000259" key="2">
    <source>
        <dbReference type="PROSITE" id="PS51140"/>
    </source>
</evidence>
<dbReference type="GeneID" id="34684101"/>
<dbReference type="SUPFAM" id="SSF46934">
    <property type="entry name" value="UBA-like"/>
    <property type="match status" value="1"/>
</dbReference>
<feature type="region of interest" description="Disordered" evidence="1">
    <location>
        <begin position="216"/>
        <end position="263"/>
    </location>
</feature>
<feature type="compositionally biased region" description="Basic and acidic residues" evidence="1">
    <location>
        <begin position="358"/>
        <end position="369"/>
    </location>
</feature>
<proteinExistence type="predicted"/>
<dbReference type="AlphaFoldDB" id="A0A0C7MYR4"/>
<protein>
    <submittedName>
        <fullName evidence="3">LALA0S01e16886g1_1</fullName>
    </submittedName>
</protein>
<feature type="compositionally biased region" description="Basic and acidic residues" evidence="1">
    <location>
        <begin position="225"/>
        <end position="240"/>
    </location>
</feature>
<dbReference type="CDD" id="cd14372">
    <property type="entry name" value="CUE_Cue5p_like"/>
    <property type="match status" value="1"/>
</dbReference>
<name>A0A0C7MYR4_9SACH</name>
<accession>A0A0C7MYR4</accession>
<dbReference type="GO" id="GO:0005737">
    <property type="term" value="C:cytoplasm"/>
    <property type="evidence" value="ECO:0007669"/>
    <property type="project" value="TreeGrafter"/>
</dbReference>
<feature type="region of interest" description="Disordered" evidence="1">
    <location>
        <begin position="1"/>
        <end position="123"/>
    </location>
</feature>
<organism evidence="3 4">
    <name type="scientific">Lachancea lanzarotensis</name>
    <dbReference type="NCBI Taxonomy" id="1245769"/>
    <lineage>
        <taxon>Eukaryota</taxon>
        <taxon>Fungi</taxon>
        <taxon>Dikarya</taxon>
        <taxon>Ascomycota</taxon>
        <taxon>Saccharomycotina</taxon>
        <taxon>Saccharomycetes</taxon>
        <taxon>Saccharomycetales</taxon>
        <taxon>Saccharomycetaceae</taxon>
        <taxon>Lachancea</taxon>
    </lineage>
</organism>
<dbReference type="RefSeq" id="XP_022626939.1">
    <property type="nucleotide sequence ID" value="XM_022774886.1"/>
</dbReference>
<evidence type="ECO:0000313" key="3">
    <source>
        <dbReference type="EMBL" id="CEP60697.1"/>
    </source>
</evidence>
<dbReference type="Pfam" id="PF02845">
    <property type="entry name" value="CUE"/>
    <property type="match status" value="1"/>
</dbReference>
<feature type="domain" description="CUE" evidence="2">
    <location>
        <begin position="127"/>
        <end position="170"/>
    </location>
</feature>
<keyword evidence="4" id="KW-1185">Reference proteome</keyword>
<dbReference type="InterPro" id="IPR041807">
    <property type="entry name" value="Cue5/Don1_CUE"/>
</dbReference>
<dbReference type="PROSITE" id="PS51140">
    <property type="entry name" value="CUE"/>
    <property type="match status" value="1"/>
</dbReference>
<dbReference type="Gene3D" id="1.10.8.10">
    <property type="entry name" value="DNA helicase RuvA subunit, C-terminal domain"/>
    <property type="match status" value="1"/>
</dbReference>
<feature type="compositionally biased region" description="Basic and acidic residues" evidence="1">
    <location>
        <begin position="92"/>
        <end position="106"/>
    </location>
</feature>
<dbReference type="GO" id="GO:0043130">
    <property type="term" value="F:ubiquitin binding"/>
    <property type="evidence" value="ECO:0007669"/>
    <property type="project" value="InterPro"/>
</dbReference>
<gene>
    <name evidence="3" type="ORF">LALA0_S01e16886g</name>
</gene>
<dbReference type="STRING" id="1245769.A0A0C7MYR4"/>
<dbReference type="InterPro" id="IPR003892">
    <property type="entry name" value="CUE"/>
</dbReference>
<evidence type="ECO:0000313" key="4">
    <source>
        <dbReference type="Proteomes" id="UP000054304"/>
    </source>
</evidence>
<feature type="compositionally biased region" description="Acidic residues" evidence="1">
    <location>
        <begin position="475"/>
        <end position="487"/>
    </location>
</feature>